<dbReference type="RefSeq" id="WP_123881343.1">
    <property type="nucleotide sequence ID" value="NZ_CP033920.1"/>
</dbReference>
<dbReference type="OrthoDB" id="1274135at2"/>
<feature type="transmembrane region" description="Helical" evidence="1">
    <location>
        <begin position="21"/>
        <end position="39"/>
    </location>
</feature>
<keyword evidence="1" id="KW-0472">Membrane</keyword>
<feature type="transmembrane region" description="Helical" evidence="1">
    <location>
        <begin position="269"/>
        <end position="286"/>
    </location>
</feature>
<accession>A0A3G6MER9</accession>
<evidence type="ECO:0000313" key="2">
    <source>
        <dbReference type="EMBL" id="AZA51439.1"/>
    </source>
</evidence>
<name>A0A3G6MER9_CHRCU</name>
<keyword evidence="3" id="KW-1185">Reference proteome</keyword>
<keyword evidence="1" id="KW-1133">Transmembrane helix</keyword>
<sequence>MKKLLNHLKFRFYQIFRIFNLDMRISLPFLLVFVVLLAVKLPSYHYYPALFFMAALVLHCSRKDIPFLKKVFEKSWRAVIVLESALIYTVLLLGNIHYKVEEAGLCFYILILLFAFFFPKTKIDPALKWNFIPDDLFEWKTFLRKNTWVSVMGYGIVLMSSYHPGFLIVVGLFLIDFISDIYEPYESKEMLEMYFKKLSLQEKLRKNALFFNALLLPVDVLFLIINPYDSLYLLYYSTFMNLYFLLIITRKYKLYHYKEKRGYYNISVYLEYIFYSITVIPALFVLKNQLKNAKKNIRTYVGD</sequence>
<evidence type="ECO:0000313" key="3">
    <source>
        <dbReference type="Proteomes" id="UP000273270"/>
    </source>
</evidence>
<feature type="transmembrane region" description="Helical" evidence="1">
    <location>
        <begin position="74"/>
        <end position="96"/>
    </location>
</feature>
<reference evidence="3" key="1">
    <citation type="submission" date="2018-11" db="EMBL/GenBank/DDBJ databases">
        <title>Proposal to divide the Flavobacteriaceae and reorganize its genera based on Amino Acid Identity values calculated from whole genome sequences.</title>
        <authorList>
            <person name="Nicholson A.C."/>
            <person name="Gulvik C.A."/>
            <person name="Whitney A.M."/>
            <person name="Humrighouse B.W."/>
            <person name="Bell M."/>
            <person name="Holmes B."/>
            <person name="Steigerwalt A.G."/>
            <person name="Villarma A."/>
            <person name="Sheth M."/>
            <person name="Batra D."/>
            <person name="Pryor J."/>
            <person name="Bernardet J.-F."/>
            <person name="Hugo C."/>
            <person name="Kampfer P."/>
            <person name="Newman J."/>
            <person name="McQuiston J.R."/>
        </authorList>
    </citation>
    <scope>NUCLEOTIDE SEQUENCE [LARGE SCALE GENOMIC DNA]</scope>
    <source>
        <strain evidence="3">G0188</strain>
    </source>
</reference>
<organism evidence="2 3">
    <name type="scientific">Chryseobacterium carnipullorum</name>
    <dbReference type="NCBI Taxonomy" id="1124835"/>
    <lineage>
        <taxon>Bacteria</taxon>
        <taxon>Pseudomonadati</taxon>
        <taxon>Bacteroidota</taxon>
        <taxon>Flavobacteriia</taxon>
        <taxon>Flavobacteriales</taxon>
        <taxon>Weeksellaceae</taxon>
        <taxon>Chryseobacterium group</taxon>
        <taxon>Chryseobacterium</taxon>
    </lineage>
</organism>
<feature type="transmembrane region" description="Helical" evidence="1">
    <location>
        <begin position="231"/>
        <end position="248"/>
    </location>
</feature>
<dbReference type="AlphaFoldDB" id="A0A3G6MER9"/>
<feature type="transmembrane region" description="Helical" evidence="1">
    <location>
        <begin position="206"/>
        <end position="225"/>
    </location>
</feature>
<dbReference type="KEGG" id="ccau:EG346_21410"/>
<evidence type="ECO:0000256" key="1">
    <source>
        <dbReference type="SAM" id="Phobius"/>
    </source>
</evidence>
<proteinExistence type="predicted"/>
<gene>
    <name evidence="2" type="ORF">EG346_21410</name>
</gene>
<keyword evidence="1" id="KW-0812">Transmembrane</keyword>
<feature type="transmembrane region" description="Helical" evidence="1">
    <location>
        <begin position="102"/>
        <end position="121"/>
    </location>
</feature>
<dbReference type="EMBL" id="CP033920">
    <property type="protein sequence ID" value="AZA51439.1"/>
    <property type="molecule type" value="Genomic_DNA"/>
</dbReference>
<dbReference type="Proteomes" id="UP000273270">
    <property type="component" value="Chromosome"/>
</dbReference>
<protein>
    <submittedName>
        <fullName evidence="2">Uncharacterized protein</fullName>
    </submittedName>
</protein>